<evidence type="ECO:0000313" key="3">
    <source>
        <dbReference type="Proteomes" id="UP000663879"/>
    </source>
</evidence>
<feature type="non-terminal residue" evidence="2">
    <location>
        <position position="1"/>
    </location>
</feature>
<dbReference type="AlphaFoldDB" id="A0A814NEQ6"/>
<organism evidence="2 3">
    <name type="scientific">Brachionus calyciflorus</name>
    <dbReference type="NCBI Taxonomy" id="104777"/>
    <lineage>
        <taxon>Eukaryota</taxon>
        <taxon>Metazoa</taxon>
        <taxon>Spiralia</taxon>
        <taxon>Gnathifera</taxon>
        <taxon>Rotifera</taxon>
        <taxon>Eurotatoria</taxon>
        <taxon>Monogononta</taxon>
        <taxon>Pseudotrocha</taxon>
        <taxon>Ploima</taxon>
        <taxon>Brachionidae</taxon>
        <taxon>Brachionus</taxon>
    </lineage>
</organism>
<dbReference type="OrthoDB" id="6627846at2759"/>
<proteinExistence type="predicted"/>
<dbReference type="Proteomes" id="UP000663879">
    <property type="component" value="Unassembled WGS sequence"/>
</dbReference>
<dbReference type="InterPro" id="IPR053164">
    <property type="entry name" value="IS1016-like_transposase"/>
</dbReference>
<dbReference type="InterPro" id="IPR024445">
    <property type="entry name" value="Tnp_ISXO2-like"/>
</dbReference>
<reference evidence="2" key="1">
    <citation type="submission" date="2021-02" db="EMBL/GenBank/DDBJ databases">
        <authorList>
            <person name="Nowell W R."/>
        </authorList>
    </citation>
    <scope>NUCLEOTIDE SEQUENCE</scope>
    <source>
        <strain evidence="2">Ploen Becks lab</strain>
    </source>
</reference>
<dbReference type="PANTHER" id="PTHR47163">
    <property type="entry name" value="DDE_TNP_IS1595 DOMAIN-CONTAINING PROTEIN"/>
    <property type="match status" value="1"/>
</dbReference>
<dbReference type="PANTHER" id="PTHR47163:SF2">
    <property type="entry name" value="SI:DKEY-17M8.2"/>
    <property type="match status" value="1"/>
</dbReference>
<dbReference type="GO" id="GO:0003676">
    <property type="term" value="F:nucleic acid binding"/>
    <property type="evidence" value="ECO:0007669"/>
    <property type="project" value="InterPro"/>
</dbReference>
<gene>
    <name evidence="2" type="ORF">OXX778_LOCUS20644</name>
</gene>
<dbReference type="EMBL" id="CAJNOC010007020">
    <property type="protein sequence ID" value="CAF1090455.1"/>
    <property type="molecule type" value="Genomic_DNA"/>
</dbReference>
<comment type="caution">
    <text evidence="2">The sequence shown here is derived from an EMBL/GenBank/DDBJ whole genome shotgun (WGS) entry which is preliminary data.</text>
</comment>
<accession>A0A814NEQ6</accession>
<dbReference type="Gene3D" id="3.30.1370.50">
    <property type="entry name" value="R3H-like domain"/>
    <property type="match status" value="1"/>
</dbReference>
<dbReference type="Pfam" id="PF12762">
    <property type="entry name" value="DDE_Tnp_IS1595"/>
    <property type="match status" value="1"/>
</dbReference>
<evidence type="ECO:0000259" key="1">
    <source>
        <dbReference type="Pfam" id="PF12762"/>
    </source>
</evidence>
<sequence length="250" mass="29341">SPNTIIYSDCWKSYDRIRLLDKNYQHFTVNHDIFFVDPKTGVHTNGIESILCSAKSLFKKMRGVSRPYLQPYLDEYTWRYNQNLLRTGAFGAILRLISKFNESALINEELNFIVHSLKSIQVEPVEEELEYEDETEPLTDNEIYLPDGDIHELNFPHNNLYENNIIYNLDKVDYEVKSLSQVDDEEFLNAVKLIISKILEKKIESYRFQSDLSNSQRKIIHDLSVKSNLTHVITGTRYRVLTISNQWVII</sequence>
<feature type="domain" description="ISXO2-like transposase" evidence="1">
    <location>
        <begin position="2"/>
        <end position="81"/>
    </location>
</feature>
<keyword evidence="3" id="KW-1185">Reference proteome</keyword>
<dbReference type="InterPro" id="IPR036867">
    <property type="entry name" value="R3H_dom_sf"/>
</dbReference>
<name>A0A814NEQ6_9BILA</name>
<evidence type="ECO:0000313" key="2">
    <source>
        <dbReference type="EMBL" id="CAF1090455.1"/>
    </source>
</evidence>
<protein>
    <recommendedName>
        <fullName evidence="1">ISXO2-like transposase domain-containing protein</fullName>
    </recommendedName>
</protein>